<dbReference type="InterPro" id="IPR048665">
    <property type="entry name" value="InhA-like_VEG"/>
</dbReference>
<proteinExistence type="predicted"/>
<evidence type="ECO:0000256" key="7">
    <source>
        <dbReference type="ARBA" id="ARBA00022801"/>
    </source>
</evidence>
<feature type="signal peptide" evidence="11">
    <location>
        <begin position="1"/>
        <end position="26"/>
    </location>
</feature>
<dbReference type="PANTHER" id="PTHR13062:SF12">
    <property type="entry name" value="ALPHA-2-MACROGLOBULIN DOMAIN-CONTAINING PROTEIN"/>
    <property type="match status" value="1"/>
</dbReference>
<dbReference type="NCBIfam" id="TIGR03296">
    <property type="entry name" value="M6dom_TIGR03296"/>
    <property type="match status" value="1"/>
</dbReference>
<feature type="chain" id="PRO_5026958226" evidence="11">
    <location>
        <begin position="27"/>
        <end position="793"/>
    </location>
</feature>
<dbReference type="InterPro" id="IPR008757">
    <property type="entry name" value="Peptidase_M6-like_domain"/>
</dbReference>
<evidence type="ECO:0000259" key="12">
    <source>
        <dbReference type="Pfam" id="PF05547"/>
    </source>
</evidence>
<keyword evidence="5" id="KW-0479">Metal-binding</keyword>
<evidence type="ECO:0000259" key="13">
    <source>
        <dbReference type="Pfam" id="PF20774"/>
    </source>
</evidence>
<organism evidence="14">
    <name type="scientific">uncultured Nocardioidaceae bacterium</name>
    <dbReference type="NCBI Taxonomy" id="253824"/>
    <lineage>
        <taxon>Bacteria</taxon>
        <taxon>Bacillati</taxon>
        <taxon>Actinomycetota</taxon>
        <taxon>Actinomycetes</taxon>
        <taxon>Propionibacteriales</taxon>
        <taxon>Nocardioidaceae</taxon>
        <taxon>environmental samples</taxon>
    </lineage>
</organism>
<keyword evidence="3" id="KW-0964">Secreted</keyword>
<feature type="domain" description="Immune inhibitor A-like metallopeptidase VEG" evidence="13">
    <location>
        <begin position="618"/>
        <end position="747"/>
    </location>
</feature>
<protein>
    <submittedName>
        <fullName evidence="14">Putative secreted protease</fullName>
    </submittedName>
</protein>
<evidence type="ECO:0000256" key="5">
    <source>
        <dbReference type="ARBA" id="ARBA00022723"/>
    </source>
</evidence>
<accession>A0A6J4MLR7</accession>
<reference evidence="14" key="1">
    <citation type="submission" date="2020-02" db="EMBL/GenBank/DDBJ databases">
        <authorList>
            <person name="Meier V. D."/>
        </authorList>
    </citation>
    <scope>NUCLEOTIDE SEQUENCE</scope>
    <source>
        <strain evidence="14">AVDCRST_MAG34</strain>
    </source>
</reference>
<dbReference type="Pfam" id="PF20774">
    <property type="entry name" value="InhA-like_VEG"/>
    <property type="match status" value="1"/>
</dbReference>
<evidence type="ECO:0000256" key="10">
    <source>
        <dbReference type="SAM" id="MobiDB-lite"/>
    </source>
</evidence>
<comment type="subcellular location">
    <subcellularLocation>
        <location evidence="2">Secreted</location>
    </subcellularLocation>
</comment>
<dbReference type="GO" id="GO:0006508">
    <property type="term" value="P:proteolysis"/>
    <property type="evidence" value="ECO:0007669"/>
    <property type="project" value="UniProtKB-KW"/>
</dbReference>
<keyword evidence="6 11" id="KW-0732">Signal</keyword>
<dbReference type="AlphaFoldDB" id="A0A6J4MLR7"/>
<name>A0A6J4MLR7_9ACTN</name>
<sequence>MKNVHVATTAVVAMLGALVVAAPTQAAGTPARAPVSTADSPPSDTRSVSDNILLPWQKKAMALRQEALQKKLRTGSNDPVVQVGRRQYSKVTQKGTDKVFVVLAEFGRTEHSVYPDGDSDAQRTNGPRHNQIPRPDRTTDNSTLWQRDYDRGHYRNMYFDRMRRYYEHQSSGKYSIDGQVTEWVKVPFNQARYGRDYCGSIVCSNVYFLIRDAMAYWVDSKLEAGMTLKQVRRQLRTFDRQDRYDYDGDGDFAERDGYIDHFQIVHAGGDQAAGDPVYEGDAIWSHRSFAGINPGGTGPKVGPQNGGVNAGEGGVSDPDGSNVQVPDNKTGVWVGDYTIQPENGGLGVFAHEFGHDLGLPDLYDTSGNTGGAENSTAFWTLMSSGANIGRGGPDGIGDAPVDMGAWEKFTLGWLDYAVARPDRRDTVKLNPLSVNGKRPQALFVLLPKKLVQESLGEPCDECGDRFYFSEIGDDIEHTMTREVADGGNLTAKVRYDIEEGYDYAFLEASDDGGATWEPVETNLSYTGEDGSGDNLGGFGLSGTTDGQWVDLTASVPTGTDAVRFRYLTDTAVTGPGFQVDNITLAGAPIGTAETGPEGWEFDGFRTTTGADFISYFNAYVVENRQYRKYDKSLKTAYNFGFLDKRPDKVEFYPYQNGMLVNYWDSYYTDNNVGEHPGEGLLLPVDAHPTFFHTPDGALARPRILSYDSTFGLQDTDPLRLHFNSEPYRIPSQENVPVFNDRQRYWYDFDEHGSEHPGRYQPGWYSVKVPDSGTRLKVVDVNAKGVMTVKLGRP</sequence>
<keyword evidence="7" id="KW-0378">Hydrolase</keyword>
<gene>
    <name evidence="14" type="ORF">AVDCRST_MAG34-2512</name>
</gene>
<evidence type="ECO:0000256" key="8">
    <source>
        <dbReference type="ARBA" id="ARBA00022833"/>
    </source>
</evidence>
<comment type="cofactor">
    <cofactor evidence="1">
        <name>Zn(2+)</name>
        <dbReference type="ChEBI" id="CHEBI:29105"/>
    </cofactor>
</comment>
<dbReference type="GO" id="GO:0005576">
    <property type="term" value="C:extracellular region"/>
    <property type="evidence" value="ECO:0007669"/>
    <property type="project" value="UniProtKB-SubCell"/>
</dbReference>
<feature type="compositionally biased region" description="Polar residues" evidence="10">
    <location>
        <begin position="37"/>
        <end position="50"/>
    </location>
</feature>
<dbReference type="Gene3D" id="2.60.120.260">
    <property type="entry name" value="Galactose-binding domain-like"/>
    <property type="match status" value="1"/>
</dbReference>
<evidence type="ECO:0000313" key="14">
    <source>
        <dbReference type="EMBL" id="CAA9361529.1"/>
    </source>
</evidence>
<feature type="region of interest" description="Disordered" evidence="10">
    <location>
        <begin position="26"/>
        <end position="50"/>
    </location>
</feature>
<keyword evidence="8" id="KW-0862">Zinc</keyword>
<dbReference type="GO" id="GO:0008237">
    <property type="term" value="F:metallopeptidase activity"/>
    <property type="evidence" value="ECO:0007669"/>
    <property type="project" value="UniProtKB-KW"/>
</dbReference>
<evidence type="ECO:0000256" key="2">
    <source>
        <dbReference type="ARBA" id="ARBA00004613"/>
    </source>
</evidence>
<keyword evidence="4 14" id="KW-0645">Protease</keyword>
<evidence type="ECO:0000256" key="6">
    <source>
        <dbReference type="ARBA" id="ARBA00022729"/>
    </source>
</evidence>
<dbReference type="Pfam" id="PF20773">
    <property type="entry name" value="InhA-like_MAM"/>
    <property type="match status" value="1"/>
</dbReference>
<evidence type="ECO:0000256" key="3">
    <source>
        <dbReference type="ARBA" id="ARBA00022525"/>
    </source>
</evidence>
<evidence type="ECO:0000256" key="4">
    <source>
        <dbReference type="ARBA" id="ARBA00022670"/>
    </source>
</evidence>
<dbReference type="PANTHER" id="PTHR13062">
    <property type="entry name" value="COLLAGENASE"/>
    <property type="match status" value="1"/>
</dbReference>
<dbReference type="SUPFAM" id="SSF55486">
    <property type="entry name" value="Metalloproteases ('zincins'), catalytic domain"/>
    <property type="match status" value="1"/>
</dbReference>
<keyword evidence="9" id="KW-0482">Metalloprotease</keyword>
<evidence type="ECO:0000256" key="11">
    <source>
        <dbReference type="SAM" id="SignalP"/>
    </source>
</evidence>
<feature type="region of interest" description="Disordered" evidence="10">
    <location>
        <begin position="112"/>
        <end position="143"/>
    </location>
</feature>
<dbReference type="EMBL" id="CADCUI010000066">
    <property type="protein sequence ID" value="CAA9361529.1"/>
    <property type="molecule type" value="Genomic_DNA"/>
</dbReference>
<feature type="domain" description="Peptidase M6-like" evidence="12">
    <location>
        <begin position="87"/>
        <end position="413"/>
    </location>
</feature>
<evidence type="ECO:0000256" key="9">
    <source>
        <dbReference type="ARBA" id="ARBA00023049"/>
    </source>
</evidence>
<evidence type="ECO:0000256" key="1">
    <source>
        <dbReference type="ARBA" id="ARBA00001947"/>
    </source>
</evidence>
<dbReference type="Pfam" id="PF05547">
    <property type="entry name" value="Peptidase_M6"/>
    <property type="match status" value="1"/>
</dbReference>
<dbReference type="GO" id="GO:0046872">
    <property type="term" value="F:metal ion binding"/>
    <property type="evidence" value="ECO:0007669"/>
    <property type="project" value="UniProtKB-KW"/>
</dbReference>